<protein>
    <recommendedName>
        <fullName evidence="6">Olfactomedin-like domain-containing protein</fullName>
    </recommendedName>
</protein>
<dbReference type="InterPro" id="IPR003112">
    <property type="entry name" value="Olfac-like_dom"/>
</dbReference>
<feature type="region of interest" description="Disordered" evidence="4">
    <location>
        <begin position="442"/>
        <end position="484"/>
    </location>
</feature>
<evidence type="ECO:0000256" key="1">
    <source>
        <dbReference type="ARBA" id="ARBA00004613"/>
    </source>
</evidence>
<feature type="compositionally biased region" description="Polar residues" evidence="4">
    <location>
        <begin position="192"/>
        <end position="207"/>
    </location>
</feature>
<comment type="subcellular location">
    <subcellularLocation>
        <location evidence="1">Secreted</location>
    </subcellularLocation>
</comment>
<organism evidence="7 8">
    <name type="scientific">Albula goreensis</name>
    <dbReference type="NCBI Taxonomy" id="1534307"/>
    <lineage>
        <taxon>Eukaryota</taxon>
        <taxon>Metazoa</taxon>
        <taxon>Chordata</taxon>
        <taxon>Craniata</taxon>
        <taxon>Vertebrata</taxon>
        <taxon>Euteleostomi</taxon>
        <taxon>Actinopterygii</taxon>
        <taxon>Neopterygii</taxon>
        <taxon>Teleostei</taxon>
        <taxon>Albuliformes</taxon>
        <taxon>Albulidae</taxon>
        <taxon>Albula</taxon>
    </lineage>
</organism>
<dbReference type="GO" id="GO:0005615">
    <property type="term" value="C:extracellular space"/>
    <property type="evidence" value="ECO:0007669"/>
    <property type="project" value="TreeGrafter"/>
</dbReference>
<dbReference type="EMBL" id="JAERUA010000024">
    <property type="protein sequence ID" value="KAI1882934.1"/>
    <property type="molecule type" value="Genomic_DNA"/>
</dbReference>
<accession>A0A8T3CIM3</accession>
<dbReference type="SMART" id="SM00284">
    <property type="entry name" value="OLF"/>
    <property type="match status" value="1"/>
</dbReference>
<comment type="caution">
    <text evidence="7">The sequence shown here is derived from an EMBL/GenBank/DDBJ whole genome shotgun (WGS) entry which is preliminary data.</text>
</comment>
<dbReference type="Pfam" id="PF02191">
    <property type="entry name" value="OLF"/>
    <property type="match status" value="1"/>
</dbReference>
<feature type="region of interest" description="Disordered" evidence="4">
    <location>
        <begin position="192"/>
        <end position="285"/>
    </location>
</feature>
<evidence type="ECO:0000313" key="8">
    <source>
        <dbReference type="Proteomes" id="UP000829720"/>
    </source>
</evidence>
<keyword evidence="2" id="KW-0964">Secreted</keyword>
<evidence type="ECO:0000256" key="5">
    <source>
        <dbReference type="SAM" id="SignalP"/>
    </source>
</evidence>
<feature type="compositionally biased region" description="Basic and acidic residues" evidence="4">
    <location>
        <begin position="237"/>
        <end position="247"/>
    </location>
</feature>
<dbReference type="PANTHER" id="PTHR23192">
    <property type="entry name" value="OLFACTOMEDIN-RELATED"/>
    <property type="match status" value="1"/>
</dbReference>
<dbReference type="InterPro" id="IPR050605">
    <property type="entry name" value="Olfactomedin-like_domain"/>
</dbReference>
<dbReference type="PANTHER" id="PTHR23192:SF37">
    <property type="entry name" value="OLFACTOMEDIN-LIKE PROTEIN 2B"/>
    <property type="match status" value="1"/>
</dbReference>
<feature type="compositionally biased region" description="Polar residues" evidence="4">
    <location>
        <begin position="367"/>
        <end position="382"/>
    </location>
</feature>
<evidence type="ECO:0000256" key="2">
    <source>
        <dbReference type="ARBA" id="ARBA00022525"/>
    </source>
</evidence>
<comment type="caution">
    <text evidence="3">Lacks conserved residue(s) required for the propagation of feature annotation.</text>
</comment>
<feature type="domain" description="Olfactomedin-like" evidence="6">
    <location>
        <begin position="485"/>
        <end position="736"/>
    </location>
</feature>
<feature type="compositionally biased region" description="Low complexity" evidence="4">
    <location>
        <begin position="443"/>
        <end position="479"/>
    </location>
</feature>
<feature type="chain" id="PRO_5035770470" description="Olfactomedin-like domain-containing protein" evidence="5">
    <location>
        <begin position="21"/>
        <end position="736"/>
    </location>
</feature>
<dbReference type="PROSITE" id="PS51132">
    <property type="entry name" value="OLF"/>
    <property type="match status" value="1"/>
</dbReference>
<feature type="region of interest" description="Disordered" evidence="4">
    <location>
        <begin position="335"/>
        <end position="383"/>
    </location>
</feature>
<dbReference type="AlphaFoldDB" id="A0A8T3CIM3"/>
<evidence type="ECO:0000256" key="3">
    <source>
        <dbReference type="PROSITE-ProRule" id="PRU00446"/>
    </source>
</evidence>
<feature type="signal peptide" evidence="5">
    <location>
        <begin position="1"/>
        <end position="20"/>
    </location>
</feature>
<proteinExistence type="predicted"/>
<dbReference type="OrthoDB" id="8626508at2759"/>
<sequence>MSKLGVLCVFWCLALSFSSGAPNEAAVKQLNDDNPELEGEQPETLEDEMDNQENIMTQLLGDYDKVKALSEGSDCRCKCVVRPLSRSACQRIAEDSAKAQDFYTVETLTSGSDCKCACIAPPSALNPCEGEFRFKKLQDAGKDDIKLSTIMDLLEGAFYGMDLLKLHSVTTKLLHRVENIEKAVSHNYTEQQVTVTSGAQEQVQTQVRESRTQMRTEKRKRVLGPPLQRDAAAAYSDAEKKHDERLVGTRGPSRPLLKRSQPEAAAEEQEAEEAQMPTQAKAGPNGAVIRGITYYKSNTEEDEDTEEHPVVVEEVVSGDGSVDLLMEDLLLKQKRTASRTNGRKKAEPAPPAAAADEGVTLDAGSAPPTQGHTSTSEHSLNTLRERTVGETREATVPPITTTTAVPQTTAAMATTTTTAHPRATTREMESLASTLLTSKPAGTTMRTSTAQTTKTSTAKPKYKISWTESPTEETTSVEPPKNPGECKDTLASISDPVTHSTYGRQEGAWMKDPKSADNKIYVTNYYYGNNLLEFQDLETFKQGQPSNSYKLPYNWIGTGHVVYKGAFFYNRAFSRDIIKFDLKLRYVAAWTMLHDAAFEEDIPWQWRGHSDIDFAVDESGLWLIYPAVDEEAFHQEVIILSKLNPTDLSIQKETSWRTGLRKNFYGNCFVVCGVLYAVDKYDQARANVSYAFDTHTNTQMIPRLPFTNSFSIQHAGRLQPQGEGAVLMGQWPSGHL</sequence>
<keyword evidence="5" id="KW-0732">Signal</keyword>
<gene>
    <name evidence="7" type="ORF">AGOR_G00240000</name>
</gene>
<evidence type="ECO:0000256" key="4">
    <source>
        <dbReference type="SAM" id="MobiDB-lite"/>
    </source>
</evidence>
<keyword evidence="8" id="KW-1185">Reference proteome</keyword>
<evidence type="ECO:0000313" key="7">
    <source>
        <dbReference type="EMBL" id="KAI1882934.1"/>
    </source>
</evidence>
<dbReference type="GO" id="GO:0007165">
    <property type="term" value="P:signal transduction"/>
    <property type="evidence" value="ECO:0007669"/>
    <property type="project" value="TreeGrafter"/>
</dbReference>
<reference evidence="7" key="1">
    <citation type="submission" date="2021-01" db="EMBL/GenBank/DDBJ databases">
        <authorList>
            <person name="Zahm M."/>
            <person name="Roques C."/>
            <person name="Cabau C."/>
            <person name="Klopp C."/>
            <person name="Donnadieu C."/>
            <person name="Jouanno E."/>
            <person name="Lampietro C."/>
            <person name="Louis A."/>
            <person name="Herpin A."/>
            <person name="Echchiki A."/>
            <person name="Berthelot C."/>
            <person name="Parey E."/>
            <person name="Roest-Crollius H."/>
            <person name="Braasch I."/>
            <person name="Postlethwait J."/>
            <person name="Bobe J."/>
            <person name="Montfort J."/>
            <person name="Bouchez O."/>
            <person name="Begum T."/>
            <person name="Mejri S."/>
            <person name="Adams A."/>
            <person name="Chen W.-J."/>
            <person name="Guiguen Y."/>
        </authorList>
    </citation>
    <scope>NUCLEOTIDE SEQUENCE</scope>
    <source>
        <tissue evidence="7">Blood</tissue>
    </source>
</reference>
<evidence type="ECO:0000259" key="6">
    <source>
        <dbReference type="PROSITE" id="PS51132"/>
    </source>
</evidence>
<dbReference type="Proteomes" id="UP000829720">
    <property type="component" value="Unassembled WGS sequence"/>
</dbReference>
<name>A0A8T3CIM3_9TELE</name>